<organism evidence="1 2">
    <name type="scientific">Magnetospirillum aberrantis SpK</name>
    <dbReference type="NCBI Taxonomy" id="908842"/>
    <lineage>
        <taxon>Bacteria</taxon>
        <taxon>Pseudomonadati</taxon>
        <taxon>Pseudomonadota</taxon>
        <taxon>Alphaproteobacteria</taxon>
        <taxon>Rhodospirillales</taxon>
        <taxon>Rhodospirillaceae</taxon>
        <taxon>Magnetospirillum</taxon>
    </lineage>
</organism>
<dbReference type="AlphaFoldDB" id="A0A7C9QRE2"/>
<dbReference type="Proteomes" id="UP000480684">
    <property type="component" value="Unassembled WGS sequence"/>
</dbReference>
<dbReference type="PANTHER" id="PTHR21485">
    <property type="entry name" value="HAD SUPERFAMILY MEMBERS CMAS AND KDSC"/>
    <property type="match status" value="1"/>
</dbReference>
<sequence length="240" mass="26570">MLDGKRVLAVIPARGGSKGVPRKNLRPLCGRPLIGWSIEETAKSLLIDRLVVSTEDEEIARTARDLGAEVPFLRPAEFSTDTARPEDAIVHLLRTLDDTFDYVAMLHSTVPLRRVEDVDGTLRACHDRGATAAVACCVPGKTPFWMLTENADGRMVPLMGWDGFVRRRQDQPKVLIPTGAVFVSRVEAFLQTANFYGADTVPYEMPAERAVDIDTPLDFQMCEFMMARGMRTGQGDEMNG</sequence>
<dbReference type="PANTHER" id="PTHR21485:SF6">
    <property type="entry name" value="N-ACYLNEURAMINATE CYTIDYLYLTRANSFERASE-RELATED"/>
    <property type="match status" value="1"/>
</dbReference>
<dbReference type="SUPFAM" id="SSF53448">
    <property type="entry name" value="Nucleotide-diphospho-sugar transferases"/>
    <property type="match status" value="1"/>
</dbReference>
<keyword evidence="1" id="KW-0548">Nucleotidyltransferase</keyword>
<reference evidence="1 2" key="1">
    <citation type="submission" date="2020-02" db="EMBL/GenBank/DDBJ databases">
        <authorList>
            <person name="Dziuba M."/>
            <person name="Kuznetsov B."/>
            <person name="Mardanov A."/>
            <person name="Ravin N."/>
            <person name="Grouzdev D."/>
        </authorList>
    </citation>
    <scope>NUCLEOTIDE SEQUENCE [LARGE SCALE GENOMIC DNA]</scope>
    <source>
        <strain evidence="1 2">SpK</strain>
    </source>
</reference>
<dbReference type="RefSeq" id="WP_163673563.1">
    <property type="nucleotide sequence ID" value="NZ_JAAIYP010000001.1"/>
</dbReference>
<protein>
    <submittedName>
        <fullName evidence="1">Acylneuraminate cytidylyltransferase family protein</fullName>
    </submittedName>
</protein>
<keyword evidence="1" id="KW-0808">Transferase</keyword>
<dbReference type="InterPro" id="IPR029044">
    <property type="entry name" value="Nucleotide-diphossugar_trans"/>
</dbReference>
<dbReference type="InterPro" id="IPR003329">
    <property type="entry name" value="Cytidylyl_trans"/>
</dbReference>
<dbReference type="Pfam" id="PF02348">
    <property type="entry name" value="CTP_transf_3"/>
    <property type="match status" value="1"/>
</dbReference>
<dbReference type="EMBL" id="JAAIYP010000001">
    <property type="protein sequence ID" value="NFV78544.1"/>
    <property type="molecule type" value="Genomic_DNA"/>
</dbReference>
<dbReference type="Gene3D" id="3.90.550.10">
    <property type="entry name" value="Spore Coat Polysaccharide Biosynthesis Protein SpsA, Chain A"/>
    <property type="match status" value="1"/>
</dbReference>
<evidence type="ECO:0000313" key="1">
    <source>
        <dbReference type="EMBL" id="NFV78544.1"/>
    </source>
</evidence>
<gene>
    <name evidence="1" type="ORF">G4223_00240</name>
</gene>
<accession>A0A7C9QRE2</accession>
<dbReference type="CDD" id="cd02513">
    <property type="entry name" value="CMP-NeuAc_Synthase"/>
    <property type="match status" value="1"/>
</dbReference>
<dbReference type="GO" id="GO:0008781">
    <property type="term" value="F:N-acylneuraminate cytidylyltransferase activity"/>
    <property type="evidence" value="ECO:0007669"/>
    <property type="project" value="TreeGrafter"/>
</dbReference>
<dbReference type="InterPro" id="IPR050793">
    <property type="entry name" value="CMP-NeuNAc_synthase"/>
</dbReference>
<comment type="caution">
    <text evidence="1">The sequence shown here is derived from an EMBL/GenBank/DDBJ whole genome shotgun (WGS) entry which is preliminary data.</text>
</comment>
<proteinExistence type="predicted"/>
<evidence type="ECO:0000313" key="2">
    <source>
        <dbReference type="Proteomes" id="UP000480684"/>
    </source>
</evidence>
<name>A0A7C9QRE2_9PROT</name>
<keyword evidence="2" id="KW-1185">Reference proteome</keyword>